<proteinExistence type="inferred from homology"/>
<accession>A0A517MW30</accession>
<evidence type="ECO:0000256" key="4">
    <source>
        <dbReference type="ARBA" id="ARBA00023125"/>
    </source>
</evidence>
<evidence type="ECO:0000256" key="2">
    <source>
        <dbReference type="ARBA" id="ARBA00010961"/>
    </source>
</evidence>
<dbReference type="Pfam" id="PF00872">
    <property type="entry name" value="Transposase_mut"/>
    <property type="match status" value="1"/>
</dbReference>
<evidence type="ECO:0000256" key="6">
    <source>
        <dbReference type="RuleBase" id="RU365089"/>
    </source>
</evidence>
<dbReference type="EMBL" id="CP036263">
    <property type="protein sequence ID" value="QDS99090.1"/>
    <property type="molecule type" value="Genomic_DNA"/>
</dbReference>
<gene>
    <name evidence="7" type="ORF">HG15A2_23800</name>
</gene>
<dbReference type="InterPro" id="IPR001207">
    <property type="entry name" value="Transposase_mutator"/>
</dbReference>
<dbReference type="PANTHER" id="PTHR33217">
    <property type="entry name" value="TRANSPOSASE FOR INSERTION SEQUENCE ELEMENT IS1081"/>
    <property type="match status" value="1"/>
</dbReference>
<keyword evidence="6" id="KW-0814">Transposable element</keyword>
<dbReference type="GO" id="GO:0004803">
    <property type="term" value="F:transposase activity"/>
    <property type="evidence" value="ECO:0007669"/>
    <property type="project" value="UniProtKB-UniRule"/>
</dbReference>
<dbReference type="RefSeq" id="WP_145060367.1">
    <property type="nucleotide sequence ID" value="NZ_CP036263.1"/>
</dbReference>
<evidence type="ECO:0000313" key="7">
    <source>
        <dbReference type="EMBL" id="QDS99090.1"/>
    </source>
</evidence>
<dbReference type="PANTHER" id="PTHR33217:SF7">
    <property type="entry name" value="TRANSPOSASE FOR INSERTION SEQUENCE ELEMENT IS1081"/>
    <property type="match status" value="1"/>
</dbReference>
<reference evidence="7 8" key="1">
    <citation type="submission" date="2019-02" db="EMBL/GenBank/DDBJ databases">
        <title>Deep-cultivation of Planctomycetes and their phenomic and genomic characterization uncovers novel biology.</title>
        <authorList>
            <person name="Wiegand S."/>
            <person name="Jogler M."/>
            <person name="Boedeker C."/>
            <person name="Pinto D."/>
            <person name="Vollmers J."/>
            <person name="Rivas-Marin E."/>
            <person name="Kohn T."/>
            <person name="Peeters S.H."/>
            <person name="Heuer A."/>
            <person name="Rast P."/>
            <person name="Oberbeckmann S."/>
            <person name="Bunk B."/>
            <person name="Jeske O."/>
            <person name="Meyerdierks A."/>
            <person name="Storesund J.E."/>
            <person name="Kallscheuer N."/>
            <person name="Luecker S."/>
            <person name="Lage O.M."/>
            <person name="Pohl T."/>
            <person name="Merkel B.J."/>
            <person name="Hornburger P."/>
            <person name="Mueller R.-W."/>
            <person name="Bruemmer F."/>
            <person name="Labrenz M."/>
            <person name="Spormann A.M."/>
            <person name="Op den Camp H."/>
            <person name="Overmann J."/>
            <person name="Amann R."/>
            <person name="Jetten M.S.M."/>
            <person name="Mascher T."/>
            <person name="Medema M.H."/>
            <person name="Devos D.P."/>
            <person name="Kaster A.-K."/>
            <person name="Ovreas L."/>
            <person name="Rohde M."/>
            <person name="Galperin M.Y."/>
            <person name="Jogler C."/>
        </authorList>
    </citation>
    <scope>NUCLEOTIDE SEQUENCE [LARGE SCALE GENOMIC DNA]</scope>
    <source>
        <strain evidence="7 8">HG15A2</strain>
    </source>
</reference>
<name>A0A517MW30_9BACT</name>
<evidence type="ECO:0000256" key="3">
    <source>
        <dbReference type="ARBA" id="ARBA00022578"/>
    </source>
</evidence>
<keyword evidence="5 6" id="KW-0233">DNA recombination</keyword>
<dbReference type="Proteomes" id="UP000319852">
    <property type="component" value="Chromosome"/>
</dbReference>
<comment type="similarity">
    <text evidence="2 6">Belongs to the transposase mutator family.</text>
</comment>
<dbReference type="OrthoDB" id="355828at2"/>
<comment type="function">
    <text evidence="1 6">Required for the transposition of the insertion element.</text>
</comment>
<evidence type="ECO:0000256" key="1">
    <source>
        <dbReference type="ARBA" id="ARBA00002190"/>
    </source>
</evidence>
<protein>
    <recommendedName>
        <fullName evidence="6">Mutator family transposase</fullName>
    </recommendedName>
</protein>
<keyword evidence="3 6" id="KW-0815">Transposition</keyword>
<dbReference type="AlphaFoldDB" id="A0A517MW30"/>
<dbReference type="GO" id="GO:0003677">
    <property type="term" value="F:DNA binding"/>
    <property type="evidence" value="ECO:0007669"/>
    <property type="project" value="UniProtKB-UniRule"/>
</dbReference>
<dbReference type="GO" id="GO:0006313">
    <property type="term" value="P:DNA transposition"/>
    <property type="evidence" value="ECO:0007669"/>
    <property type="project" value="UniProtKB-UniRule"/>
</dbReference>
<keyword evidence="8" id="KW-1185">Reference proteome</keyword>
<organism evidence="7 8">
    <name type="scientific">Adhaeretor mobilis</name>
    <dbReference type="NCBI Taxonomy" id="1930276"/>
    <lineage>
        <taxon>Bacteria</taxon>
        <taxon>Pseudomonadati</taxon>
        <taxon>Planctomycetota</taxon>
        <taxon>Planctomycetia</taxon>
        <taxon>Pirellulales</taxon>
        <taxon>Lacipirellulaceae</taxon>
        <taxon>Adhaeretor</taxon>
    </lineage>
</organism>
<sequence>MAMLKAIHAQEDREAAEKKATDVVAKLKGMRLAKAARCVEEEASETLSYMAYPREHWIRIRTNNPLERIMREIRRWPRCVSDCGS</sequence>
<keyword evidence="4 6" id="KW-0238">DNA-binding</keyword>
<dbReference type="KEGG" id="amob:HG15A2_23800"/>
<evidence type="ECO:0000256" key="5">
    <source>
        <dbReference type="ARBA" id="ARBA00023172"/>
    </source>
</evidence>
<evidence type="ECO:0000313" key="8">
    <source>
        <dbReference type="Proteomes" id="UP000319852"/>
    </source>
</evidence>